<proteinExistence type="predicted"/>
<feature type="transmembrane region" description="Helical" evidence="1">
    <location>
        <begin position="197"/>
        <end position="216"/>
    </location>
</feature>
<feature type="transmembrane region" description="Helical" evidence="1">
    <location>
        <begin position="173"/>
        <end position="190"/>
    </location>
</feature>
<keyword evidence="4" id="KW-1185">Reference proteome</keyword>
<reference evidence="4" key="1">
    <citation type="submission" date="2016-11" db="EMBL/GenBank/DDBJ databases">
        <authorList>
            <person name="Varghese N."/>
            <person name="Submissions S."/>
        </authorList>
    </citation>
    <scope>NUCLEOTIDE SEQUENCE [LARGE SCALE GENOMIC DNA]</scope>
    <source>
        <strain evidence="4">DSM 8595</strain>
    </source>
</reference>
<dbReference type="GO" id="GO:0080120">
    <property type="term" value="P:CAAX-box protein maturation"/>
    <property type="evidence" value="ECO:0007669"/>
    <property type="project" value="UniProtKB-ARBA"/>
</dbReference>
<protein>
    <recommendedName>
        <fullName evidence="2">CAAX prenyl protease 2/Lysostaphin resistance protein A-like domain-containing protein</fullName>
    </recommendedName>
</protein>
<feature type="transmembrane region" description="Helical" evidence="1">
    <location>
        <begin position="83"/>
        <end position="101"/>
    </location>
</feature>
<dbReference type="STRING" id="232089.SAMN05443544_1802"/>
<accession>A0A1N6F792</accession>
<sequence>MPNTLRVTPRVWIGFAIWVGYILVIFVMQRLTGVPYTELGDSGENLFLGAGLSLIVGTVLLAITTSLLGWWRPALFDAARSRHRWPIIAPIAMAVLVVVNLAVTDWAAYDVAFFGASIVLLLVGFTEELTTRGLLLVGLRSRLSEPWVWLLSTLAFALMHYVNVLAGQGFLPTTQQVGFAFLGGTIFYILRRTTGSLVWAMVLHGFWDFSTFSSGYGETSPLVGLTAILYLVVGLFALVAVWWTFRSTAQSDVPDATAARLTA</sequence>
<dbReference type="AlphaFoldDB" id="A0A1N6F792"/>
<feature type="transmembrane region" description="Helical" evidence="1">
    <location>
        <begin position="46"/>
        <end position="71"/>
    </location>
</feature>
<dbReference type="InterPro" id="IPR003675">
    <property type="entry name" value="Rce1/LyrA-like_dom"/>
</dbReference>
<evidence type="ECO:0000256" key="1">
    <source>
        <dbReference type="SAM" id="Phobius"/>
    </source>
</evidence>
<organism evidence="3 4">
    <name type="scientific">Agromyces cerinus subsp. cerinus</name>
    <dbReference type="NCBI Taxonomy" id="232089"/>
    <lineage>
        <taxon>Bacteria</taxon>
        <taxon>Bacillati</taxon>
        <taxon>Actinomycetota</taxon>
        <taxon>Actinomycetes</taxon>
        <taxon>Micrococcales</taxon>
        <taxon>Microbacteriaceae</taxon>
        <taxon>Agromyces</taxon>
    </lineage>
</organism>
<dbReference type="GO" id="GO:0004175">
    <property type="term" value="F:endopeptidase activity"/>
    <property type="evidence" value="ECO:0007669"/>
    <property type="project" value="UniProtKB-ARBA"/>
</dbReference>
<dbReference type="Proteomes" id="UP000184699">
    <property type="component" value="Unassembled WGS sequence"/>
</dbReference>
<feature type="transmembrane region" description="Helical" evidence="1">
    <location>
        <begin position="222"/>
        <end position="245"/>
    </location>
</feature>
<evidence type="ECO:0000313" key="4">
    <source>
        <dbReference type="Proteomes" id="UP000184699"/>
    </source>
</evidence>
<dbReference type="EMBL" id="FSRJ01000002">
    <property type="protein sequence ID" value="SIN91064.1"/>
    <property type="molecule type" value="Genomic_DNA"/>
</dbReference>
<feature type="transmembrane region" description="Helical" evidence="1">
    <location>
        <begin position="147"/>
        <end position="167"/>
    </location>
</feature>
<dbReference type="OrthoDB" id="2222521at2"/>
<name>A0A1N6F792_9MICO</name>
<evidence type="ECO:0000313" key="3">
    <source>
        <dbReference type="EMBL" id="SIN91064.1"/>
    </source>
</evidence>
<dbReference type="Pfam" id="PF02517">
    <property type="entry name" value="Rce1-like"/>
    <property type="match status" value="1"/>
</dbReference>
<feature type="domain" description="CAAX prenyl protease 2/Lysostaphin resistance protein A-like" evidence="2">
    <location>
        <begin position="116"/>
        <end position="209"/>
    </location>
</feature>
<feature type="transmembrane region" description="Helical" evidence="1">
    <location>
        <begin position="12"/>
        <end position="31"/>
    </location>
</feature>
<keyword evidence="1" id="KW-0472">Membrane</keyword>
<keyword evidence="1" id="KW-1133">Transmembrane helix</keyword>
<evidence type="ECO:0000259" key="2">
    <source>
        <dbReference type="Pfam" id="PF02517"/>
    </source>
</evidence>
<dbReference type="RefSeq" id="WP_084183848.1">
    <property type="nucleotide sequence ID" value="NZ_FSRJ01000002.1"/>
</dbReference>
<gene>
    <name evidence="3" type="ORF">SAMN05443544_1802</name>
</gene>
<keyword evidence="1" id="KW-0812">Transmembrane</keyword>
<feature type="transmembrane region" description="Helical" evidence="1">
    <location>
        <begin position="107"/>
        <end position="126"/>
    </location>
</feature>